<feature type="transmembrane region" description="Helical" evidence="1">
    <location>
        <begin position="211"/>
        <end position="232"/>
    </location>
</feature>
<sequence length="281" mass="32780">MNKVFGLGKENLKYVSRLKRRIFYCVISLVIILNIFISAGLNLRKLSEVNEGKAFFVVDLQHNLENSKKEALEKMFWKMEGVRKVQYLSKEKSFQELQQELNISIPMKDNPLTDSIVVYLSKTSNMEKIREKLEDNEAVKEVFQDKGYLEHIQKNNGMYQTLTYVSSFGAILIFGLLIFLFKAASALDFFNCINAIRDDNYNLKRSKRRNLIPFTLSTLAGELIFLNIYVYVRKIFIAYKSDFLLLAYWDTFLWHLLALLIINLVIWILPITILGIDGEEE</sequence>
<evidence type="ECO:0000313" key="3">
    <source>
        <dbReference type="EMBL" id="KXA14721.1"/>
    </source>
</evidence>
<gene>
    <name evidence="3" type="ORF">HMPREF3206_00940</name>
</gene>
<dbReference type="Proteomes" id="UP000070617">
    <property type="component" value="Unassembled WGS sequence"/>
</dbReference>
<protein>
    <recommendedName>
        <fullName evidence="2">FtsX extracellular domain-containing protein</fullName>
    </recommendedName>
</protein>
<dbReference type="PANTHER" id="PTHR47755">
    <property type="entry name" value="CELL DIVISION PROTEIN FTSX"/>
    <property type="match status" value="1"/>
</dbReference>
<feature type="transmembrane region" description="Helical" evidence="1">
    <location>
        <begin position="252"/>
        <end position="276"/>
    </location>
</feature>
<evidence type="ECO:0000259" key="2">
    <source>
        <dbReference type="Pfam" id="PF18075"/>
    </source>
</evidence>
<reference evidence="4" key="1">
    <citation type="submission" date="2016-01" db="EMBL/GenBank/DDBJ databases">
        <authorList>
            <person name="Mitreva M."/>
            <person name="Pepin K.H."/>
            <person name="Mihindukulasuriya K.A."/>
            <person name="Fulton R."/>
            <person name="Fronick C."/>
            <person name="O'Laughlin M."/>
            <person name="Miner T."/>
            <person name="Herter B."/>
            <person name="Rosa B.A."/>
            <person name="Cordes M."/>
            <person name="Tomlinson C."/>
            <person name="Wollam A."/>
            <person name="Palsikar V.B."/>
            <person name="Mardis E.R."/>
            <person name="Wilson R.K."/>
        </authorList>
    </citation>
    <scope>NUCLEOTIDE SEQUENCE [LARGE SCALE GENOMIC DNA]</scope>
    <source>
        <strain evidence="4">CMW8396</strain>
    </source>
</reference>
<dbReference type="PATRIC" id="fig|134605.3.peg.937"/>
<feature type="transmembrane region" description="Helical" evidence="1">
    <location>
        <begin position="168"/>
        <end position="190"/>
    </location>
</feature>
<comment type="caution">
    <text evidence="3">The sequence shown here is derived from an EMBL/GenBank/DDBJ whole genome shotgun (WGS) entry which is preliminary data.</text>
</comment>
<dbReference type="RefSeq" id="WP_008801909.1">
    <property type="nucleotide sequence ID" value="NZ_KQ956534.1"/>
</dbReference>
<dbReference type="PANTHER" id="PTHR47755:SF1">
    <property type="entry name" value="CELL DIVISION PROTEIN FTSX"/>
    <property type="match status" value="1"/>
</dbReference>
<feature type="transmembrane region" description="Helical" evidence="1">
    <location>
        <begin position="21"/>
        <end position="41"/>
    </location>
</feature>
<organism evidence="3 4">
    <name type="scientific">Fusobacterium equinum</name>
    <dbReference type="NCBI Taxonomy" id="134605"/>
    <lineage>
        <taxon>Bacteria</taxon>
        <taxon>Fusobacteriati</taxon>
        <taxon>Fusobacteriota</taxon>
        <taxon>Fusobacteriia</taxon>
        <taxon>Fusobacteriales</taxon>
        <taxon>Fusobacteriaceae</taxon>
        <taxon>Fusobacterium</taxon>
    </lineage>
</organism>
<dbReference type="Gene3D" id="3.30.70.3040">
    <property type="match status" value="1"/>
</dbReference>
<keyword evidence="1" id="KW-0812">Transmembrane</keyword>
<dbReference type="GO" id="GO:0051301">
    <property type="term" value="P:cell division"/>
    <property type="evidence" value="ECO:0007669"/>
    <property type="project" value="InterPro"/>
</dbReference>
<dbReference type="GO" id="GO:0016020">
    <property type="term" value="C:membrane"/>
    <property type="evidence" value="ECO:0007669"/>
    <property type="project" value="InterPro"/>
</dbReference>
<keyword evidence="1" id="KW-0472">Membrane</keyword>
<dbReference type="InterPro" id="IPR040690">
    <property type="entry name" value="FtsX_ECD"/>
</dbReference>
<dbReference type="STRING" id="134605.HMPREF3206_00940"/>
<dbReference type="AlphaFoldDB" id="A0A133NEK4"/>
<accession>A0A133NEK4</accession>
<dbReference type="EMBL" id="LRPX01000040">
    <property type="protein sequence ID" value="KXA14721.1"/>
    <property type="molecule type" value="Genomic_DNA"/>
</dbReference>
<proteinExistence type="predicted"/>
<name>A0A133NEK4_9FUSO</name>
<dbReference type="Pfam" id="PF18075">
    <property type="entry name" value="FtsX_ECD"/>
    <property type="match status" value="1"/>
</dbReference>
<dbReference type="InterPro" id="IPR004513">
    <property type="entry name" value="FtsX"/>
</dbReference>
<evidence type="ECO:0000313" key="4">
    <source>
        <dbReference type="Proteomes" id="UP000070617"/>
    </source>
</evidence>
<keyword evidence="1" id="KW-1133">Transmembrane helix</keyword>
<keyword evidence="4" id="KW-1185">Reference proteome</keyword>
<evidence type="ECO:0000256" key="1">
    <source>
        <dbReference type="SAM" id="Phobius"/>
    </source>
</evidence>
<feature type="domain" description="FtsX extracellular" evidence="2">
    <location>
        <begin position="58"/>
        <end position="142"/>
    </location>
</feature>